<dbReference type="Proteomes" id="UP001629113">
    <property type="component" value="Unassembled WGS sequence"/>
</dbReference>
<gene>
    <name evidence="1" type="ORF">PVAG01_07829</name>
</gene>
<evidence type="ECO:0000313" key="2">
    <source>
        <dbReference type="Proteomes" id="UP001629113"/>
    </source>
</evidence>
<sequence length="582" mass="65415">MRANMFADAPTRDEESGQNLHLTLLTTASTPASPGPSTPTAIRVIPLEQLKVDEIVPPARPSSTPFPTQDPLTCPRRATESNIHYTDTYFQEPLQMTASTLNLCTLPTEIHECILDHLFGFRSSASSRAHYPGKSTALRSWNSALRHSRRREVSELALVSSTWRQLIQDRLYRHLKIKGTRDSVEQATMYFADHPHLCSYVKHIEIWFPVFQQKDQLSDAVPRIPSNPTLNRSNLVRPLVHLGIEPAVSVSYQTPSNNCTLDEIFRFIQMTFAEACVLTLEGGERKKPPMVQHFRPGQDNSSGLPILPSIRTLVCKGQWNLVRTNEDFQEIAAALPMLGEWHGSYAKPKSKAYISMSTILPHLARNITHLNLCLEGDYRREAMVPAFFRKVNQQTHFCAEFAKAIPTLEHLVYTGRVCHSFFDCAAQLSNSRTSRLKSVDFIVKNCCRPTLQWNDGTGITDMAFIAAFEALVAAAVRSLERLAALEFLRIRFIDLESQVPPLNPYFQLESNICTGIWSDYIVDTLARVRPKVAFVERSDSLGDVGYDKDGRLLTGPAFLKYRPLSIKVSSYLALSPGGILIN</sequence>
<protein>
    <recommendedName>
        <fullName evidence="3">F-box domain-containing protein</fullName>
    </recommendedName>
</protein>
<accession>A0ABR4PDJ2</accession>
<proteinExistence type="predicted"/>
<comment type="caution">
    <text evidence="1">The sequence shown here is derived from an EMBL/GenBank/DDBJ whole genome shotgun (WGS) entry which is preliminary data.</text>
</comment>
<organism evidence="1 2">
    <name type="scientific">Phlyctema vagabunda</name>
    <dbReference type="NCBI Taxonomy" id="108571"/>
    <lineage>
        <taxon>Eukaryota</taxon>
        <taxon>Fungi</taxon>
        <taxon>Dikarya</taxon>
        <taxon>Ascomycota</taxon>
        <taxon>Pezizomycotina</taxon>
        <taxon>Leotiomycetes</taxon>
        <taxon>Helotiales</taxon>
        <taxon>Dermateaceae</taxon>
        <taxon>Phlyctema</taxon>
    </lineage>
</organism>
<dbReference type="EMBL" id="JBFCZG010000006">
    <property type="protein sequence ID" value="KAL3421384.1"/>
    <property type="molecule type" value="Genomic_DNA"/>
</dbReference>
<evidence type="ECO:0008006" key="3">
    <source>
        <dbReference type="Google" id="ProtNLM"/>
    </source>
</evidence>
<reference evidence="1 2" key="1">
    <citation type="submission" date="2024-06" db="EMBL/GenBank/DDBJ databases">
        <title>Complete genome of Phlyctema vagabunda strain 19-DSS-EL-015.</title>
        <authorList>
            <person name="Fiorenzani C."/>
        </authorList>
    </citation>
    <scope>NUCLEOTIDE SEQUENCE [LARGE SCALE GENOMIC DNA]</scope>
    <source>
        <strain evidence="1 2">19-DSS-EL-015</strain>
    </source>
</reference>
<evidence type="ECO:0000313" key="1">
    <source>
        <dbReference type="EMBL" id="KAL3421384.1"/>
    </source>
</evidence>
<name>A0ABR4PDJ2_9HELO</name>
<keyword evidence="2" id="KW-1185">Reference proteome</keyword>